<keyword evidence="1" id="KW-0472">Membrane</keyword>
<keyword evidence="1" id="KW-1133">Transmembrane helix</keyword>
<keyword evidence="1" id="KW-0812">Transmembrane</keyword>
<feature type="transmembrane region" description="Helical" evidence="1">
    <location>
        <begin position="27"/>
        <end position="44"/>
    </location>
</feature>
<proteinExistence type="predicted"/>
<sequence length="73" mass="7144">MATCGDAVAMTGFSGVRGRGARSRGPALAFAAAVLVAGLGALVVDGPAHPGDLRAQVSLDVPAPGNGWQMVAE</sequence>
<name>A0ABP3E8T2_9PSEU</name>
<reference evidence="3" key="1">
    <citation type="journal article" date="2019" name="Int. J. Syst. Evol. Microbiol.">
        <title>The Global Catalogue of Microorganisms (GCM) 10K type strain sequencing project: providing services to taxonomists for standard genome sequencing and annotation.</title>
        <authorList>
            <consortium name="The Broad Institute Genomics Platform"/>
            <consortium name="The Broad Institute Genome Sequencing Center for Infectious Disease"/>
            <person name="Wu L."/>
            <person name="Ma J."/>
        </authorList>
    </citation>
    <scope>NUCLEOTIDE SEQUENCE [LARGE SCALE GENOMIC DNA]</scope>
    <source>
        <strain evidence="3">JCM 3380</strain>
    </source>
</reference>
<evidence type="ECO:0000313" key="3">
    <source>
        <dbReference type="Proteomes" id="UP001500416"/>
    </source>
</evidence>
<accession>A0ABP3E8T2</accession>
<organism evidence="2 3">
    <name type="scientific">Saccharothrix mutabilis subsp. mutabilis</name>
    <dbReference type="NCBI Taxonomy" id="66855"/>
    <lineage>
        <taxon>Bacteria</taxon>
        <taxon>Bacillati</taxon>
        <taxon>Actinomycetota</taxon>
        <taxon>Actinomycetes</taxon>
        <taxon>Pseudonocardiales</taxon>
        <taxon>Pseudonocardiaceae</taxon>
        <taxon>Saccharothrix</taxon>
    </lineage>
</organism>
<evidence type="ECO:0000313" key="2">
    <source>
        <dbReference type="EMBL" id="GAA0255958.1"/>
    </source>
</evidence>
<dbReference type="Proteomes" id="UP001500416">
    <property type="component" value="Unassembled WGS sequence"/>
</dbReference>
<comment type="caution">
    <text evidence="2">The sequence shown here is derived from an EMBL/GenBank/DDBJ whole genome shotgun (WGS) entry which is preliminary data.</text>
</comment>
<gene>
    <name evidence="2" type="ORF">GCM10010492_66020</name>
</gene>
<evidence type="ECO:0000256" key="1">
    <source>
        <dbReference type="SAM" id="Phobius"/>
    </source>
</evidence>
<keyword evidence="3" id="KW-1185">Reference proteome</keyword>
<dbReference type="RefSeq" id="WP_343938360.1">
    <property type="nucleotide sequence ID" value="NZ_BAAABU010000024.1"/>
</dbReference>
<dbReference type="EMBL" id="BAAABU010000024">
    <property type="protein sequence ID" value="GAA0255958.1"/>
    <property type="molecule type" value="Genomic_DNA"/>
</dbReference>
<protein>
    <submittedName>
        <fullName evidence="2">Uncharacterized protein</fullName>
    </submittedName>
</protein>